<gene>
    <name evidence="1" type="ORF">Fmac_011477</name>
</gene>
<keyword evidence="2" id="KW-1185">Reference proteome</keyword>
<accession>A0ABD1MMJ9</accession>
<comment type="caution">
    <text evidence="1">The sequence shown here is derived from an EMBL/GenBank/DDBJ whole genome shotgun (WGS) entry which is preliminary data.</text>
</comment>
<sequence>MPQQHQEPIITTMAKSFDDWVKPTFTLLGTFGNDTCKPYSIPMVPEELRKGNEKAHEPKVVSIGPRFKGRRELLPMEEIKMSCMRFLLQRSHFYSRSKGGSIRSIRSILEKCMSLVSTYEAAVRTSYAEDIELDSFDLATIVLQDACFLLELLISRSHLWETILEVDNTSPATELGNMELILRDITLLENQIPFFLLYTLFEQLFSDVIHFDRLRDNFYPGIMEELVLSLLGYPIDSSSKSAPHKSTVSALNRPINASHILELLHSFFILIEKNHQSQQCSSVVDIIDVDIGIDVNRQTKLNRCANRLLAA</sequence>
<proteinExistence type="predicted"/>
<reference evidence="1 2" key="1">
    <citation type="submission" date="2024-08" db="EMBL/GenBank/DDBJ databases">
        <title>Insights into the chromosomal genome structure of Flemingia macrophylla.</title>
        <authorList>
            <person name="Ding Y."/>
            <person name="Zhao Y."/>
            <person name="Bi W."/>
            <person name="Wu M."/>
            <person name="Zhao G."/>
            <person name="Gong Y."/>
            <person name="Li W."/>
            <person name="Zhang P."/>
        </authorList>
    </citation>
    <scope>NUCLEOTIDE SEQUENCE [LARGE SCALE GENOMIC DNA]</scope>
    <source>
        <strain evidence="1">DYQJB</strain>
        <tissue evidence="1">Leaf</tissue>
    </source>
</reference>
<evidence type="ECO:0000313" key="2">
    <source>
        <dbReference type="Proteomes" id="UP001603857"/>
    </source>
</evidence>
<dbReference type="InterPro" id="IPR004158">
    <property type="entry name" value="DUF247_pln"/>
</dbReference>
<dbReference type="PANTHER" id="PTHR31170:SF20">
    <property type="entry name" value="DUF247 DOMAIN PROTEIN"/>
    <property type="match status" value="1"/>
</dbReference>
<name>A0ABD1MMJ9_9FABA</name>
<dbReference type="Pfam" id="PF03140">
    <property type="entry name" value="DUF247"/>
    <property type="match status" value="1"/>
</dbReference>
<organism evidence="1 2">
    <name type="scientific">Flemingia macrophylla</name>
    <dbReference type="NCBI Taxonomy" id="520843"/>
    <lineage>
        <taxon>Eukaryota</taxon>
        <taxon>Viridiplantae</taxon>
        <taxon>Streptophyta</taxon>
        <taxon>Embryophyta</taxon>
        <taxon>Tracheophyta</taxon>
        <taxon>Spermatophyta</taxon>
        <taxon>Magnoliopsida</taxon>
        <taxon>eudicotyledons</taxon>
        <taxon>Gunneridae</taxon>
        <taxon>Pentapetalae</taxon>
        <taxon>rosids</taxon>
        <taxon>fabids</taxon>
        <taxon>Fabales</taxon>
        <taxon>Fabaceae</taxon>
        <taxon>Papilionoideae</taxon>
        <taxon>50 kb inversion clade</taxon>
        <taxon>NPAAA clade</taxon>
        <taxon>indigoferoid/millettioid clade</taxon>
        <taxon>Phaseoleae</taxon>
        <taxon>Flemingia</taxon>
    </lineage>
</organism>
<dbReference type="EMBL" id="JBGMDY010000004">
    <property type="protein sequence ID" value="KAL2337031.1"/>
    <property type="molecule type" value="Genomic_DNA"/>
</dbReference>
<dbReference type="AlphaFoldDB" id="A0ABD1MMJ9"/>
<protein>
    <submittedName>
        <fullName evidence="1">Uncharacterized protein</fullName>
    </submittedName>
</protein>
<dbReference type="Proteomes" id="UP001603857">
    <property type="component" value="Unassembled WGS sequence"/>
</dbReference>
<evidence type="ECO:0000313" key="1">
    <source>
        <dbReference type="EMBL" id="KAL2337031.1"/>
    </source>
</evidence>
<dbReference type="PANTHER" id="PTHR31170">
    <property type="entry name" value="BNAC04G53230D PROTEIN"/>
    <property type="match status" value="1"/>
</dbReference>